<dbReference type="Proteomes" id="UP001052140">
    <property type="component" value="Unassembled WGS sequence"/>
</dbReference>
<name>A0ABQ4VHV3_9PAST</name>
<proteinExistence type="predicted"/>
<evidence type="ECO:0000313" key="2">
    <source>
        <dbReference type="Proteomes" id="UP001052140"/>
    </source>
</evidence>
<keyword evidence="2" id="KW-1185">Reference proteome</keyword>
<evidence type="ECO:0000313" key="1">
    <source>
        <dbReference type="EMBL" id="GJH43109.1"/>
    </source>
</evidence>
<organism evidence="1 2">
    <name type="scientific">Pasteurella canis</name>
    <dbReference type="NCBI Taxonomy" id="753"/>
    <lineage>
        <taxon>Bacteria</taxon>
        <taxon>Pseudomonadati</taxon>
        <taxon>Pseudomonadota</taxon>
        <taxon>Gammaproteobacteria</taxon>
        <taxon>Pasteurellales</taxon>
        <taxon>Pasteurellaceae</taxon>
        <taxon>Pasteurella</taxon>
    </lineage>
</organism>
<dbReference type="RefSeq" id="WP_226690757.1">
    <property type="nucleotide sequence ID" value="NZ_BPUX01000023.1"/>
</dbReference>
<reference evidence="1" key="1">
    <citation type="submission" date="2024-05" db="EMBL/GenBank/DDBJ databases">
        <title>Determining zoonotic pasteurella genome.</title>
        <authorList>
            <person name="Maeda T."/>
            <person name="Takahashi T."/>
            <person name="Yoshida H."/>
        </authorList>
    </citation>
    <scope>NUCLEOTIDE SEQUENCE</scope>
    <source>
        <strain evidence="1">PA42</strain>
    </source>
</reference>
<accession>A0ABQ4VHV3</accession>
<protein>
    <submittedName>
        <fullName evidence="1">Uncharacterized protein</fullName>
    </submittedName>
</protein>
<gene>
    <name evidence="1" type="ORF">PA42_12830</name>
</gene>
<dbReference type="EMBL" id="BPUX01000023">
    <property type="protein sequence ID" value="GJH43109.1"/>
    <property type="molecule type" value="Genomic_DNA"/>
</dbReference>
<sequence>MEKIEITVSGGKIIQVNPDDIDGSRMNYFGNADIKLNDGTVYHTHIKHNYFVNMMKKIYEKNS</sequence>
<comment type="caution">
    <text evidence="1">The sequence shown here is derived from an EMBL/GenBank/DDBJ whole genome shotgun (WGS) entry which is preliminary data.</text>
</comment>